<dbReference type="OrthoDB" id="1634373at2"/>
<dbReference type="Proteomes" id="UP000197065">
    <property type="component" value="Unassembled WGS sequence"/>
</dbReference>
<gene>
    <name evidence="1" type="ORF">SAMN07250955_105225</name>
</gene>
<dbReference type="AlphaFoldDB" id="A0A212R4J8"/>
<protein>
    <submittedName>
        <fullName evidence="1">Uncharacterized protein</fullName>
    </submittedName>
</protein>
<evidence type="ECO:0000313" key="2">
    <source>
        <dbReference type="Proteomes" id="UP000197065"/>
    </source>
</evidence>
<dbReference type="RefSeq" id="WP_088561225.1">
    <property type="nucleotide sequence ID" value="NZ_FYEH01000005.1"/>
</dbReference>
<dbReference type="InterPro" id="IPR027417">
    <property type="entry name" value="P-loop_NTPase"/>
</dbReference>
<organism evidence="1 2">
    <name type="scientific">Arboricoccus pini</name>
    <dbReference type="NCBI Taxonomy" id="1963835"/>
    <lineage>
        <taxon>Bacteria</taxon>
        <taxon>Pseudomonadati</taxon>
        <taxon>Pseudomonadota</taxon>
        <taxon>Alphaproteobacteria</taxon>
        <taxon>Geminicoccales</taxon>
        <taxon>Geminicoccaceae</taxon>
        <taxon>Arboricoccus</taxon>
    </lineage>
</organism>
<dbReference type="EMBL" id="FYEH01000005">
    <property type="protein sequence ID" value="SNB66957.1"/>
    <property type="molecule type" value="Genomic_DNA"/>
</dbReference>
<accession>A0A212R4J8</accession>
<sequence length="170" mass="19227">MNEEHSRQYAALVTPRTIAPSPAAGIDFLPFVEVWNELQGYETPPLHETMIDWLQSGADRKSACQLLMVFRNAGKSTLIGLYAAWRLKCDPNLRILVISADYALACKMTRNVRRIIERHPAMVELRPKRKELWAADQLTVERSMNLRDPSLLARGIAANIARGSGNLRRC</sequence>
<reference evidence="1 2" key="1">
    <citation type="submission" date="2017-06" db="EMBL/GenBank/DDBJ databases">
        <authorList>
            <person name="Kim H.J."/>
            <person name="Triplett B.A."/>
        </authorList>
    </citation>
    <scope>NUCLEOTIDE SEQUENCE [LARGE SCALE GENOMIC DNA]</scope>
    <source>
        <strain evidence="1 2">B29T1</strain>
    </source>
</reference>
<proteinExistence type="predicted"/>
<dbReference type="Gene3D" id="3.40.50.300">
    <property type="entry name" value="P-loop containing nucleotide triphosphate hydrolases"/>
    <property type="match status" value="1"/>
</dbReference>
<evidence type="ECO:0000313" key="1">
    <source>
        <dbReference type="EMBL" id="SNB66957.1"/>
    </source>
</evidence>
<name>A0A212R4J8_9PROT</name>
<keyword evidence="2" id="KW-1185">Reference proteome</keyword>